<dbReference type="RefSeq" id="WP_138864233.1">
    <property type="nucleotide sequence ID" value="NZ_VCPC01000002.1"/>
</dbReference>
<dbReference type="Proteomes" id="UP001191082">
    <property type="component" value="Unassembled WGS sequence"/>
</dbReference>
<reference evidence="2 3" key="1">
    <citation type="submission" date="2019-05" db="EMBL/GenBank/DDBJ databases">
        <title>Marivita sp. nov. isolated from sea sediment.</title>
        <authorList>
            <person name="Kim W."/>
        </authorList>
    </citation>
    <scope>NUCLEOTIDE SEQUENCE [LARGE SCALE GENOMIC DNA]</scope>
    <source>
        <strain evidence="2 3">CAU 1492</strain>
    </source>
</reference>
<dbReference type="PROSITE" id="PS51257">
    <property type="entry name" value="PROKAR_LIPOPROTEIN"/>
    <property type="match status" value="1"/>
</dbReference>
<gene>
    <name evidence="2" type="ORF">FGK64_13210</name>
</gene>
<keyword evidence="3" id="KW-1185">Reference proteome</keyword>
<keyword evidence="1" id="KW-0732">Signal</keyword>
<evidence type="ECO:0008006" key="4">
    <source>
        <dbReference type="Google" id="ProtNLM"/>
    </source>
</evidence>
<organism evidence="2 3">
    <name type="scientific">Arenibacterium halophilum</name>
    <dbReference type="NCBI Taxonomy" id="2583821"/>
    <lineage>
        <taxon>Bacteria</taxon>
        <taxon>Pseudomonadati</taxon>
        <taxon>Pseudomonadota</taxon>
        <taxon>Alphaproteobacteria</taxon>
        <taxon>Rhodobacterales</taxon>
        <taxon>Paracoccaceae</taxon>
        <taxon>Arenibacterium</taxon>
    </lineage>
</organism>
<evidence type="ECO:0000313" key="3">
    <source>
        <dbReference type="Proteomes" id="UP001191082"/>
    </source>
</evidence>
<feature type="chain" id="PRO_5045464188" description="Lipoprotein" evidence="1">
    <location>
        <begin position="21"/>
        <end position="110"/>
    </location>
</feature>
<comment type="caution">
    <text evidence="2">The sequence shown here is derived from an EMBL/GenBank/DDBJ whole genome shotgun (WGS) entry which is preliminary data.</text>
</comment>
<accession>A0ABY2XBE7</accession>
<proteinExistence type="predicted"/>
<dbReference type="EMBL" id="VCPC01000002">
    <property type="protein sequence ID" value="TMV13681.1"/>
    <property type="molecule type" value="Genomic_DNA"/>
</dbReference>
<name>A0ABY2XBE7_9RHOB</name>
<evidence type="ECO:0000256" key="1">
    <source>
        <dbReference type="SAM" id="SignalP"/>
    </source>
</evidence>
<evidence type="ECO:0000313" key="2">
    <source>
        <dbReference type="EMBL" id="TMV13681.1"/>
    </source>
</evidence>
<protein>
    <recommendedName>
        <fullName evidence="4">Lipoprotein</fullName>
    </recommendedName>
</protein>
<sequence length="110" mass="11561">MRKYLSAIILSGAVALTGCAKPPSKIAPVAVASSEYAGKSCKHLLAQLNNTNTELSALEQKQRDKVAGDAIVVFLILVPPSSMAGDHEAEIALKKGEAIAIKRAMENRGC</sequence>
<feature type="signal peptide" evidence="1">
    <location>
        <begin position="1"/>
        <end position="20"/>
    </location>
</feature>